<feature type="domain" description="DUF1659" evidence="1">
    <location>
        <begin position="3"/>
        <end position="71"/>
    </location>
</feature>
<dbReference type="EMBL" id="CP027569">
    <property type="protein sequence ID" value="AVO26487.1"/>
    <property type="molecule type" value="Genomic_DNA"/>
</dbReference>
<dbReference type="RefSeq" id="WP_027895284.1">
    <property type="nucleotide sequence ID" value="NZ_AP031433.1"/>
</dbReference>
<dbReference type="Proteomes" id="UP000238358">
    <property type="component" value="Chromosome"/>
</dbReference>
<reference evidence="2 3" key="1">
    <citation type="journal article" date="2018" name="Genome Announc.">
        <title>Complete genomes of two Megasphaera elsdenii strains, NCIMB 702410 and ATCC 25940.</title>
        <authorList>
            <person name="Hatmaker E.A."/>
            <person name="O'Dell K."/>
            <person name="Riley L.A."/>
            <person name="Klingeman D.M."/>
            <person name="Guss A.M."/>
        </authorList>
    </citation>
    <scope>NUCLEOTIDE SEQUENCE [LARGE SCALE GENOMIC DNA]</scope>
    <source>
        <strain evidence="2 3">NCIMB702410</strain>
    </source>
</reference>
<evidence type="ECO:0000313" key="3">
    <source>
        <dbReference type="Proteomes" id="UP000238358"/>
    </source>
</evidence>
<dbReference type="InterPro" id="IPR012454">
    <property type="entry name" value="DUF1659"/>
</dbReference>
<evidence type="ECO:0000259" key="1">
    <source>
        <dbReference type="Pfam" id="PF07872"/>
    </source>
</evidence>
<dbReference type="AlphaFoldDB" id="A0A2S0M4X7"/>
<gene>
    <name evidence="2" type="ORF">C6Y28_01975</name>
</gene>
<dbReference type="OrthoDB" id="1624332at2"/>
<proteinExistence type="predicted"/>
<evidence type="ECO:0000313" key="2">
    <source>
        <dbReference type="EMBL" id="AVO26487.1"/>
    </source>
</evidence>
<sequence>MAAERKAVSSKLKLVISYNDENDNLCEKSVQMRNLVNGAEPANVVTAVNAIGTLYEDPITGIHEIVENEITA</sequence>
<accession>A0A2S0M4X7</accession>
<name>A0A2S0M4X7_MEGEL</name>
<dbReference type="Pfam" id="PF07872">
    <property type="entry name" value="DUF1659"/>
    <property type="match status" value="1"/>
</dbReference>
<organism evidence="2 3">
    <name type="scientific">Megasphaera elsdenii</name>
    <dbReference type="NCBI Taxonomy" id="907"/>
    <lineage>
        <taxon>Bacteria</taxon>
        <taxon>Bacillati</taxon>
        <taxon>Bacillota</taxon>
        <taxon>Negativicutes</taxon>
        <taxon>Veillonellales</taxon>
        <taxon>Veillonellaceae</taxon>
        <taxon>Megasphaera</taxon>
    </lineage>
</organism>
<protein>
    <recommendedName>
        <fullName evidence="1">DUF1659 domain-containing protein</fullName>
    </recommendedName>
</protein>